<evidence type="ECO:0008006" key="3">
    <source>
        <dbReference type="Google" id="ProtNLM"/>
    </source>
</evidence>
<dbReference type="STRING" id="1122184.SAMN02745176_00315"/>
<evidence type="ECO:0000313" key="1">
    <source>
        <dbReference type="EMBL" id="SHI44718.1"/>
    </source>
</evidence>
<evidence type="ECO:0000313" key="2">
    <source>
        <dbReference type="Proteomes" id="UP000184442"/>
    </source>
</evidence>
<dbReference type="AlphaFoldDB" id="A0A1M6B811"/>
<dbReference type="EMBL" id="FQZS01000003">
    <property type="protein sequence ID" value="SHI44718.1"/>
    <property type="molecule type" value="Genomic_DNA"/>
</dbReference>
<dbReference type="OrthoDB" id="1955006at2"/>
<gene>
    <name evidence="1" type="ORF">SAMN02745176_00315</name>
</gene>
<organism evidence="1 2">
    <name type="scientific">Lutispora thermophila DSM 19022</name>
    <dbReference type="NCBI Taxonomy" id="1122184"/>
    <lineage>
        <taxon>Bacteria</taxon>
        <taxon>Bacillati</taxon>
        <taxon>Bacillota</taxon>
        <taxon>Clostridia</taxon>
        <taxon>Lutisporales</taxon>
        <taxon>Lutisporaceae</taxon>
        <taxon>Lutispora</taxon>
    </lineage>
</organism>
<sequence>MVNSRRNLIMIIIALSIVVVLSNAITAQYISYKVESKIRMEMEGISHQIAQIQRQNRSNVNYVNYERDKKWDDVMSPTELAQYLDIELDQVYHIINNKGSGIPYICIDDAYRFGKDAINEWLTSEKSIIINSIR</sequence>
<keyword evidence="2" id="KW-1185">Reference proteome</keyword>
<proteinExistence type="predicted"/>
<protein>
    <recommendedName>
        <fullName evidence="3">Helix-turn-helix domain-containing protein</fullName>
    </recommendedName>
</protein>
<name>A0A1M6B811_9FIRM</name>
<accession>A0A1M6B811</accession>
<reference evidence="1 2" key="1">
    <citation type="submission" date="2016-11" db="EMBL/GenBank/DDBJ databases">
        <authorList>
            <person name="Jaros S."/>
            <person name="Januszkiewicz K."/>
            <person name="Wedrychowicz H."/>
        </authorList>
    </citation>
    <scope>NUCLEOTIDE SEQUENCE [LARGE SCALE GENOMIC DNA]</scope>
    <source>
        <strain evidence="1 2">DSM 19022</strain>
    </source>
</reference>
<dbReference type="Proteomes" id="UP000184442">
    <property type="component" value="Unassembled WGS sequence"/>
</dbReference>
<dbReference type="RefSeq" id="WP_073023770.1">
    <property type="nucleotide sequence ID" value="NZ_FQZS01000003.1"/>
</dbReference>